<evidence type="ECO:0000313" key="12">
    <source>
        <dbReference type="EMBL" id="MFD1631060.1"/>
    </source>
</evidence>
<dbReference type="EMBL" id="JBHUDG010000039">
    <property type="protein sequence ID" value="MFD1631060.1"/>
    <property type="molecule type" value="Genomic_DNA"/>
</dbReference>
<dbReference type="PIRSF" id="PIRSF006268">
    <property type="entry name" value="ApbE"/>
    <property type="match status" value="1"/>
</dbReference>
<accession>A0ABW4IE80</accession>
<evidence type="ECO:0000256" key="2">
    <source>
        <dbReference type="ARBA" id="ARBA00011955"/>
    </source>
</evidence>
<dbReference type="Pfam" id="PF02424">
    <property type="entry name" value="ApbE"/>
    <property type="match status" value="1"/>
</dbReference>
<evidence type="ECO:0000256" key="8">
    <source>
        <dbReference type="ARBA" id="ARBA00022842"/>
    </source>
</evidence>
<dbReference type="PANTHER" id="PTHR30040:SF2">
    <property type="entry name" value="FAD:PROTEIN FMN TRANSFERASE"/>
    <property type="match status" value="1"/>
</dbReference>
<dbReference type="RefSeq" id="WP_379663432.1">
    <property type="nucleotide sequence ID" value="NZ_JBHUDG010000039.1"/>
</dbReference>
<protein>
    <recommendedName>
        <fullName evidence="3 11">FAD:protein FMN transferase</fullName>
        <ecNumber evidence="2 11">2.7.1.180</ecNumber>
    </recommendedName>
    <alternativeName>
        <fullName evidence="9 11">Flavin transferase</fullName>
    </alternativeName>
</protein>
<dbReference type="PANTHER" id="PTHR30040">
    <property type="entry name" value="THIAMINE BIOSYNTHESIS LIPOPROTEIN APBE"/>
    <property type="match status" value="1"/>
</dbReference>
<evidence type="ECO:0000256" key="1">
    <source>
        <dbReference type="ARBA" id="ARBA00001946"/>
    </source>
</evidence>
<evidence type="ECO:0000256" key="6">
    <source>
        <dbReference type="ARBA" id="ARBA00022723"/>
    </source>
</evidence>
<proteinExistence type="inferred from homology"/>
<keyword evidence="5 11" id="KW-0808">Transferase</keyword>
<dbReference type="InterPro" id="IPR003374">
    <property type="entry name" value="ApbE-like_sf"/>
</dbReference>
<evidence type="ECO:0000256" key="10">
    <source>
        <dbReference type="ARBA" id="ARBA00048540"/>
    </source>
</evidence>
<comment type="cofactor">
    <cofactor evidence="1">
        <name>Mg(2+)</name>
        <dbReference type="ChEBI" id="CHEBI:18420"/>
    </cofactor>
</comment>
<comment type="caution">
    <text evidence="12">The sequence shown here is derived from an EMBL/GenBank/DDBJ whole genome shotgun (WGS) entry which is preliminary data.</text>
</comment>
<keyword evidence="7 11" id="KW-0274">FAD</keyword>
<name>A0ABW4IE80_9SPHI</name>
<evidence type="ECO:0000256" key="5">
    <source>
        <dbReference type="ARBA" id="ARBA00022679"/>
    </source>
</evidence>
<evidence type="ECO:0000256" key="7">
    <source>
        <dbReference type="ARBA" id="ARBA00022827"/>
    </source>
</evidence>
<keyword evidence="13" id="KW-1185">Reference proteome</keyword>
<evidence type="ECO:0000256" key="11">
    <source>
        <dbReference type="PIRNR" id="PIRNR006268"/>
    </source>
</evidence>
<sequence length="340" mass="38441">MKGIYIHILAVTVLFLKLSDIRAQEFKRNDITGYTQGTTYSIIQYTTGKAVEQREIDSVLKVIDLSMSIYIPNSTISKFNEYATDEIILDEHFKKVVETSFEIYKDSKGIFDLTVQPLVQMWGFGAKKITVLPTKKQIDSVRQYVGMDKLKLEGNKLIKLKKGIKVDVNGIAQGYSVDVLADYLEVKGVNAYLVEVGGELRIKGPKPDGEPFKIGVEKPTEDIGMQQQDMQEIIAINKGAVTTAGNYRKYQKSKDKKISHHIDPKTGYPYQGQIISATVYTEKALMADGYDNVFMAMTPAKAIKYANKRNMQLYLIYRDKHGKVLTKYTDGFLQLDKPQT</sequence>
<evidence type="ECO:0000313" key="13">
    <source>
        <dbReference type="Proteomes" id="UP001597118"/>
    </source>
</evidence>
<evidence type="ECO:0000256" key="9">
    <source>
        <dbReference type="ARBA" id="ARBA00031306"/>
    </source>
</evidence>
<dbReference type="SUPFAM" id="SSF143631">
    <property type="entry name" value="ApbE-like"/>
    <property type="match status" value="1"/>
</dbReference>
<dbReference type="InterPro" id="IPR024932">
    <property type="entry name" value="ApbE"/>
</dbReference>
<keyword evidence="4 11" id="KW-0285">Flavoprotein</keyword>
<dbReference type="GO" id="GO:0016740">
    <property type="term" value="F:transferase activity"/>
    <property type="evidence" value="ECO:0007669"/>
    <property type="project" value="UniProtKB-KW"/>
</dbReference>
<comment type="catalytic activity">
    <reaction evidence="10 11">
        <text>L-threonyl-[protein] + FAD = FMN-L-threonyl-[protein] + AMP + H(+)</text>
        <dbReference type="Rhea" id="RHEA:36847"/>
        <dbReference type="Rhea" id="RHEA-COMP:11060"/>
        <dbReference type="Rhea" id="RHEA-COMP:11061"/>
        <dbReference type="ChEBI" id="CHEBI:15378"/>
        <dbReference type="ChEBI" id="CHEBI:30013"/>
        <dbReference type="ChEBI" id="CHEBI:57692"/>
        <dbReference type="ChEBI" id="CHEBI:74257"/>
        <dbReference type="ChEBI" id="CHEBI:456215"/>
        <dbReference type="EC" id="2.7.1.180"/>
    </reaction>
</comment>
<evidence type="ECO:0000256" key="3">
    <source>
        <dbReference type="ARBA" id="ARBA00016337"/>
    </source>
</evidence>
<reference evidence="13" key="1">
    <citation type="journal article" date="2019" name="Int. J. Syst. Evol. Microbiol.">
        <title>The Global Catalogue of Microorganisms (GCM) 10K type strain sequencing project: providing services to taxonomists for standard genome sequencing and annotation.</title>
        <authorList>
            <consortium name="The Broad Institute Genomics Platform"/>
            <consortium name="The Broad Institute Genome Sequencing Center for Infectious Disease"/>
            <person name="Wu L."/>
            <person name="Ma J."/>
        </authorList>
    </citation>
    <scope>NUCLEOTIDE SEQUENCE [LARGE SCALE GENOMIC DNA]</scope>
    <source>
        <strain evidence="13">CCUG 53762</strain>
    </source>
</reference>
<dbReference type="Gene3D" id="3.10.520.10">
    <property type="entry name" value="ApbE-like domains"/>
    <property type="match status" value="1"/>
</dbReference>
<keyword evidence="8 11" id="KW-0460">Magnesium</keyword>
<gene>
    <name evidence="12" type="ORF">ACFSAH_14380</name>
</gene>
<dbReference type="EC" id="2.7.1.180" evidence="2 11"/>
<comment type="similarity">
    <text evidence="11">Belongs to the ApbE family.</text>
</comment>
<dbReference type="Proteomes" id="UP001597118">
    <property type="component" value="Unassembled WGS sequence"/>
</dbReference>
<evidence type="ECO:0000256" key="4">
    <source>
        <dbReference type="ARBA" id="ARBA00022630"/>
    </source>
</evidence>
<organism evidence="12 13">
    <name type="scientific">Pseudopedobacter beijingensis</name>
    <dbReference type="NCBI Taxonomy" id="1207056"/>
    <lineage>
        <taxon>Bacteria</taxon>
        <taxon>Pseudomonadati</taxon>
        <taxon>Bacteroidota</taxon>
        <taxon>Sphingobacteriia</taxon>
        <taxon>Sphingobacteriales</taxon>
        <taxon>Sphingobacteriaceae</taxon>
        <taxon>Pseudopedobacter</taxon>
    </lineage>
</organism>
<keyword evidence="6 11" id="KW-0479">Metal-binding</keyword>